<dbReference type="AlphaFoldDB" id="A0A2A6CWF0"/>
<sequence>MQLLLALSSLLLFATCRAKAPGWELPSRPTTTTSPPTTTAAAFQPHGPIQTAIYDFLLPDGGSQGLAKIARGCMLVFCHVVAKEVEKRPENGCRSSCIDFANRLADDIDYEWSDAGLYTAVKDRNDCVKACSDLNFLTESGGNKWRCESLCAVKFYYPDWKAYQDELVVVLENEAKSPRLPFY</sequence>
<dbReference type="Proteomes" id="UP000005239">
    <property type="component" value="Unassembled WGS sequence"/>
</dbReference>
<evidence type="ECO:0000313" key="1">
    <source>
        <dbReference type="EnsemblMetazoa" id="PPA36524.1"/>
    </source>
</evidence>
<protein>
    <submittedName>
        <fullName evidence="1">Uncharacterized protein</fullName>
    </submittedName>
</protein>
<name>A0A2A6CWF0_PRIPA</name>
<accession>A0A2A6CWF0</accession>
<reference evidence="1" key="2">
    <citation type="submission" date="2022-06" db="UniProtKB">
        <authorList>
            <consortium name="EnsemblMetazoa"/>
        </authorList>
    </citation>
    <scope>IDENTIFICATION</scope>
    <source>
        <strain evidence="1">PS312</strain>
    </source>
</reference>
<keyword evidence="2" id="KW-1185">Reference proteome</keyword>
<gene>
    <name evidence="1" type="primary">WBGene00274893</name>
</gene>
<reference evidence="2" key="1">
    <citation type="journal article" date="2008" name="Nat. Genet.">
        <title>The Pristionchus pacificus genome provides a unique perspective on nematode lifestyle and parasitism.</title>
        <authorList>
            <person name="Dieterich C."/>
            <person name="Clifton S.W."/>
            <person name="Schuster L.N."/>
            <person name="Chinwalla A."/>
            <person name="Delehaunty K."/>
            <person name="Dinkelacker I."/>
            <person name="Fulton L."/>
            <person name="Fulton R."/>
            <person name="Godfrey J."/>
            <person name="Minx P."/>
            <person name="Mitreva M."/>
            <person name="Roeseler W."/>
            <person name="Tian H."/>
            <person name="Witte H."/>
            <person name="Yang S.P."/>
            <person name="Wilson R.K."/>
            <person name="Sommer R.J."/>
        </authorList>
    </citation>
    <scope>NUCLEOTIDE SEQUENCE [LARGE SCALE GENOMIC DNA]</scope>
    <source>
        <strain evidence="2">PS312</strain>
    </source>
</reference>
<accession>A0A8R1YNR5</accession>
<organism evidence="1 2">
    <name type="scientific">Pristionchus pacificus</name>
    <name type="common">Parasitic nematode worm</name>
    <dbReference type="NCBI Taxonomy" id="54126"/>
    <lineage>
        <taxon>Eukaryota</taxon>
        <taxon>Metazoa</taxon>
        <taxon>Ecdysozoa</taxon>
        <taxon>Nematoda</taxon>
        <taxon>Chromadorea</taxon>
        <taxon>Rhabditida</taxon>
        <taxon>Rhabditina</taxon>
        <taxon>Diplogasteromorpha</taxon>
        <taxon>Diplogasteroidea</taxon>
        <taxon>Neodiplogasteridae</taxon>
        <taxon>Pristionchus</taxon>
    </lineage>
</organism>
<dbReference type="EnsemblMetazoa" id="PPA36524.1">
    <property type="protein sequence ID" value="PPA36524.1"/>
    <property type="gene ID" value="WBGene00274893"/>
</dbReference>
<proteinExistence type="predicted"/>
<evidence type="ECO:0000313" key="2">
    <source>
        <dbReference type="Proteomes" id="UP000005239"/>
    </source>
</evidence>